<dbReference type="RefSeq" id="WP_114745450.1">
    <property type="nucleotide sequence ID" value="NZ_QQAY01000004.1"/>
</dbReference>
<dbReference type="InterPro" id="IPR013785">
    <property type="entry name" value="Aldolase_TIM"/>
</dbReference>
<sequence>MTILEKIITEKRKEVVRLKTEKFPEILDRKPVKSMYDSFMSSTKMNVIAEIKRASPSKGEINSEMDPVMQAVQYEEAGADAISVLTDAPFFSGSMEDLRRVREHVSLPILCKDFIIDPIQIHIAKASGADVILLIVAALEEHQLRELYSEALDQGLEVLVEVHNAEELQTAMRLGANIIGINNRDLKTFIVDLAATEELAGEIRGKDILIISESGMKSSLDSIRAEKAGAKGILVGETLMRSGDIALSMKNLKVSFDGVDAR</sequence>
<dbReference type="PANTHER" id="PTHR22854">
    <property type="entry name" value="TRYPTOPHAN BIOSYNTHESIS PROTEIN"/>
    <property type="match status" value="1"/>
</dbReference>
<feature type="domain" description="Indole-3-glycerol phosphate synthase" evidence="10">
    <location>
        <begin position="4"/>
        <end position="252"/>
    </location>
</feature>
<dbReference type="OrthoDB" id="9804217at2"/>
<evidence type="ECO:0000313" key="11">
    <source>
        <dbReference type="EMBL" id="RDI43150.1"/>
    </source>
</evidence>
<dbReference type="AlphaFoldDB" id="A0A370GIF9"/>
<comment type="catalytic activity">
    <reaction evidence="1 9">
        <text>1-(2-carboxyphenylamino)-1-deoxy-D-ribulose 5-phosphate + H(+) = (1S,2R)-1-C-(indol-3-yl)glycerol 3-phosphate + CO2 + H2O</text>
        <dbReference type="Rhea" id="RHEA:23476"/>
        <dbReference type="ChEBI" id="CHEBI:15377"/>
        <dbReference type="ChEBI" id="CHEBI:15378"/>
        <dbReference type="ChEBI" id="CHEBI:16526"/>
        <dbReference type="ChEBI" id="CHEBI:58613"/>
        <dbReference type="ChEBI" id="CHEBI:58866"/>
        <dbReference type="EC" id="4.1.1.48"/>
    </reaction>
</comment>
<dbReference type="Gene3D" id="3.20.20.70">
    <property type="entry name" value="Aldolase class I"/>
    <property type="match status" value="1"/>
</dbReference>
<dbReference type="InterPro" id="IPR045186">
    <property type="entry name" value="Indole-3-glycerol_P_synth"/>
</dbReference>
<dbReference type="HAMAP" id="MF_00134_B">
    <property type="entry name" value="IGPS_B"/>
    <property type="match status" value="1"/>
</dbReference>
<reference evidence="11 12" key="1">
    <citation type="submission" date="2018-07" db="EMBL/GenBank/DDBJ databases">
        <title>Genomic Encyclopedia of Type Strains, Phase IV (KMG-IV): sequencing the most valuable type-strain genomes for metagenomic binning, comparative biology and taxonomic classification.</title>
        <authorList>
            <person name="Goeker M."/>
        </authorList>
    </citation>
    <scope>NUCLEOTIDE SEQUENCE [LARGE SCALE GENOMIC DNA]</scope>
    <source>
        <strain evidence="11 12">DSM 25281</strain>
    </source>
</reference>
<comment type="pathway">
    <text evidence="2 9">Amino-acid biosynthesis; L-tryptophan biosynthesis; L-tryptophan from chorismate: step 4/5.</text>
</comment>
<keyword evidence="12" id="KW-1185">Reference proteome</keyword>
<comment type="caution">
    <text evidence="11">The sequence shown here is derived from an EMBL/GenBank/DDBJ whole genome shotgun (WGS) entry which is preliminary data.</text>
</comment>
<dbReference type="UniPathway" id="UPA00035">
    <property type="reaction ID" value="UER00043"/>
</dbReference>
<evidence type="ECO:0000259" key="10">
    <source>
        <dbReference type="Pfam" id="PF00218"/>
    </source>
</evidence>
<comment type="similarity">
    <text evidence="3 9">Belongs to the TrpC family.</text>
</comment>
<dbReference type="EMBL" id="QQAY01000004">
    <property type="protein sequence ID" value="RDI43150.1"/>
    <property type="molecule type" value="Genomic_DNA"/>
</dbReference>
<dbReference type="NCBIfam" id="NF001377">
    <property type="entry name" value="PRK00278.2-4"/>
    <property type="match status" value="1"/>
</dbReference>
<evidence type="ECO:0000256" key="8">
    <source>
        <dbReference type="ARBA" id="ARBA00023239"/>
    </source>
</evidence>
<evidence type="ECO:0000256" key="2">
    <source>
        <dbReference type="ARBA" id="ARBA00004696"/>
    </source>
</evidence>
<keyword evidence="7 9" id="KW-0057">Aromatic amino acid biosynthesis</keyword>
<dbReference type="FunFam" id="3.20.20.70:FF:000024">
    <property type="entry name" value="Indole-3-glycerol phosphate synthase"/>
    <property type="match status" value="1"/>
</dbReference>
<keyword evidence="4 9" id="KW-0028">Amino-acid biosynthesis</keyword>
<dbReference type="Pfam" id="PF00218">
    <property type="entry name" value="IGPS"/>
    <property type="match status" value="1"/>
</dbReference>
<evidence type="ECO:0000256" key="1">
    <source>
        <dbReference type="ARBA" id="ARBA00001633"/>
    </source>
</evidence>
<dbReference type="NCBIfam" id="NF001371">
    <property type="entry name" value="PRK00278.1-3"/>
    <property type="match status" value="1"/>
</dbReference>
<gene>
    <name evidence="9" type="primary">trpC</name>
    <name evidence="11" type="ORF">DFR59_104204</name>
</gene>
<proteinExistence type="inferred from homology"/>
<dbReference type="PANTHER" id="PTHR22854:SF2">
    <property type="entry name" value="INDOLE-3-GLYCEROL-PHOSPHATE SYNTHASE"/>
    <property type="match status" value="1"/>
</dbReference>
<dbReference type="InterPro" id="IPR001468">
    <property type="entry name" value="Indole-3-GlycerolPSynthase_CS"/>
</dbReference>
<dbReference type="Proteomes" id="UP000255326">
    <property type="component" value="Unassembled WGS sequence"/>
</dbReference>
<evidence type="ECO:0000256" key="6">
    <source>
        <dbReference type="ARBA" id="ARBA00022822"/>
    </source>
</evidence>
<keyword evidence="6 9" id="KW-0822">Tryptophan biosynthesis</keyword>
<dbReference type="GO" id="GO:0000162">
    <property type="term" value="P:L-tryptophan biosynthetic process"/>
    <property type="evidence" value="ECO:0007669"/>
    <property type="project" value="UniProtKB-UniRule"/>
</dbReference>
<keyword evidence="8 9" id="KW-0456">Lyase</keyword>
<evidence type="ECO:0000256" key="9">
    <source>
        <dbReference type="HAMAP-Rule" id="MF_00134"/>
    </source>
</evidence>
<dbReference type="SUPFAM" id="SSF51366">
    <property type="entry name" value="Ribulose-phoshate binding barrel"/>
    <property type="match status" value="1"/>
</dbReference>
<dbReference type="PROSITE" id="PS00614">
    <property type="entry name" value="IGPS"/>
    <property type="match status" value="1"/>
</dbReference>
<accession>A0A370GIF9</accession>
<dbReference type="InterPro" id="IPR011060">
    <property type="entry name" value="RibuloseP-bd_barrel"/>
</dbReference>
<name>A0A370GIF9_9BACI</name>
<protein>
    <recommendedName>
        <fullName evidence="9">Indole-3-glycerol phosphate synthase</fullName>
        <shortName evidence="9">IGPS</shortName>
        <ecNumber evidence="9">4.1.1.48</ecNumber>
    </recommendedName>
</protein>
<dbReference type="GO" id="GO:0004640">
    <property type="term" value="F:phosphoribosylanthranilate isomerase activity"/>
    <property type="evidence" value="ECO:0007669"/>
    <property type="project" value="TreeGrafter"/>
</dbReference>
<dbReference type="InterPro" id="IPR013798">
    <property type="entry name" value="Indole-3-glycerol_P_synth_dom"/>
</dbReference>
<evidence type="ECO:0000256" key="5">
    <source>
        <dbReference type="ARBA" id="ARBA00022793"/>
    </source>
</evidence>
<dbReference type="GO" id="GO:0004425">
    <property type="term" value="F:indole-3-glycerol-phosphate synthase activity"/>
    <property type="evidence" value="ECO:0007669"/>
    <property type="project" value="UniProtKB-UniRule"/>
</dbReference>
<dbReference type="EC" id="4.1.1.48" evidence="9"/>
<keyword evidence="5 9" id="KW-0210">Decarboxylase</keyword>
<evidence type="ECO:0000313" key="12">
    <source>
        <dbReference type="Proteomes" id="UP000255326"/>
    </source>
</evidence>
<evidence type="ECO:0000256" key="3">
    <source>
        <dbReference type="ARBA" id="ARBA00008737"/>
    </source>
</evidence>
<evidence type="ECO:0000256" key="7">
    <source>
        <dbReference type="ARBA" id="ARBA00023141"/>
    </source>
</evidence>
<dbReference type="CDD" id="cd00331">
    <property type="entry name" value="IGPS"/>
    <property type="match status" value="1"/>
</dbReference>
<organism evidence="11 12">
    <name type="scientific">Falsibacillus pallidus</name>
    <dbReference type="NCBI Taxonomy" id="493781"/>
    <lineage>
        <taxon>Bacteria</taxon>
        <taxon>Bacillati</taxon>
        <taxon>Bacillota</taxon>
        <taxon>Bacilli</taxon>
        <taxon>Bacillales</taxon>
        <taxon>Bacillaceae</taxon>
        <taxon>Falsibacillus</taxon>
    </lineage>
</organism>
<evidence type="ECO:0000256" key="4">
    <source>
        <dbReference type="ARBA" id="ARBA00022605"/>
    </source>
</evidence>